<sequence>MNRRDFINKITLTPFAFYALQSWGLSSKKPKYKFAIATYSYWHFRDPKVTVQEVIEHAANLEAEGVDVLHVQMDNETPEYLEFLKNYAHDKGIELICLSIHQDFVDPDPNERDRNVQHTIKCIKIAKNLGIKYIRLNSGRWNTTKSFDDLMANRGIEPILPGVTEDEGFQWCIDSIKACLPTAEKMGVVLALENHWGLTRTPEGLLRIVNAIDSPWLGVLMDTGNFLEQPYEKLEKIASKTVFVQAKTYFGGGEWYTLDLDYSRVAKILKKANYSGYISLEFEGKEDPKTGVPKSLNLLRDAFS</sequence>
<feature type="domain" description="Xylose isomerase-like TIM barrel" evidence="1">
    <location>
        <begin position="56"/>
        <end position="301"/>
    </location>
</feature>
<dbReference type="InterPro" id="IPR050312">
    <property type="entry name" value="IolE/XylAMocC-like"/>
</dbReference>
<dbReference type="AlphaFoldDB" id="A0A382KUF3"/>
<dbReference type="InterPro" id="IPR036237">
    <property type="entry name" value="Xyl_isomerase-like_sf"/>
</dbReference>
<accession>A0A382KUF3</accession>
<dbReference type="InterPro" id="IPR013022">
    <property type="entry name" value="Xyl_isomerase-like_TIM-brl"/>
</dbReference>
<organism evidence="2">
    <name type="scientific">marine metagenome</name>
    <dbReference type="NCBI Taxonomy" id="408172"/>
    <lineage>
        <taxon>unclassified sequences</taxon>
        <taxon>metagenomes</taxon>
        <taxon>ecological metagenomes</taxon>
    </lineage>
</organism>
<dbReference type="PANTHER" id="PTHR12110:SF53">
    <property type="entry name" value="BLR5974 PROTEIN"/>
    <property type="match status" value="1"/>
</dbReference>
<dbReference type="Gene3D" id="3.20.20.150">
    <property type="entry name" value="Divalent-metal-dependent TIM barrel enzymes"/>
    <property type="match status" value="1"/>
</dbReference>
<gene>
    <name evidence="2" type="ORF">METZ01_LOCUS280027</name>
</gene>
<name>A0A382KUF3_9ZZZZ</name>
<dbReference type="EMBL" id="UINC01082426">
    <property type="protein sequence ID" value="SVC27173.1"/>
    <property type="molecule type" value="Genomic_DNA"/>
</dbReference>
<protein>
    <recommendedName>
        <fullName evidence="1">Xylose isomerase-like TIM barrel domain-containing protein</fullName>
    </recommendedName>
</protein>
<reference evidence="2" key="1">
    <citation type="submission" date="2018-05" db="EMBL/GenBank/DDBJ databases">
        <authorList>
            <person name="Lanie J.A."/>
            <person name="Ng W.-L."/>
            <person name="Kazmierczak K.M."/>
            <person name="Andrzejewski T.M."/>
            <person name="Davidsen T.M."/>
            <person name="Wayne K.J."/>
            <person name="Tettelin H."/>
            <person name="Glass J.I."/>
            <person name="Rusch D."/>
            <person name="Podicherti R."/>
            <person name="Tsui H.-C.T."/>
            <person name="Winkler M.E."/>
        </authorList>
    </citation>
    <scope>NUCLEOTIDE SEQUENCE</scope>
</reference>
<dbReference type="SUPFAM" id="SSF51658">
    <property type="entry name" value="Xylose isomerase-like"/>
    <property type="match status" value="1"/>
</dbReference>
<dbReference type="Pfam" id="PF01261">
    <property type="entry name" value="AP_endonuc_2"/>
    <property type="match status" value="1"/>
</dbReference>
<evidence type="ECO:0000259" key="1">
    <source>
        <dbReference type="Pfam" id="PF01261"/>
    </source>
</evidence>
<proteinExistence type="predicted"/>
<dbReference type="PANTHER" id="PTHR12110">
    <property type="entry name" value="HYDROXYPYRUVATE ISOMERASE"/>
    <property type="match status" value="1"/>
</dbReference>
<evidence type="ECO:0000313" key="2">
    <source>
        <dbReference type="EMBL" id="SVC27173.1"/>
    </source>
</evidence>